<evidence type="ECO:0000256" key="7">
    <source>
        <dbReference type="ARBA" id="ARBA00023128"/>
    </source>
</evidence>
<evidence type="ECO:0000256" key="8">
    <source>
        <dbReference type="ARBA" id="ARBA00023136"/>
    </source>
</evidence>
<evidence type="ECO:0000256" key="2">
    <source>
        <dbReference type="ARBA" id="ARBA00022448"/>
    </source>
</evidence>
<keyword evidence="4" id="KW-0677">Repeat</keyword>
<dbReference type="GO" id="GO:0015218">
    <property type="term" value="F:pyrimidine nucleotide transmembrane transporter activity"/>
    <property type="evidence" value="ECO:0007669"/>
    <property type="project" value="InterPro"/>
</dbReference>
<proteinExistence type="predicted"/>
<keyword evidence="5" id="KW-0999">Mitochondrion inner membrane</keyword>
<sequence>MQSSRGINTLGGGPSTSQGFSYIISSYSLLLLIITFALETPNNPSVCPRKTNAPQGPATTPYKHFIGEFFVSNKFEVLLLVNYLIFVSENLMIPGSDLRLHGQQLMKGLSGGNRRIILCCLLVLNRSSYIILTNNFKLKLIFHVILCRWICHVLSSLRRKYKSKFSNGGGSTLSDTSRFVAASAVNPIWLVKTRLQLYHGKIGIFQMVKRGVTASYAGVSETMIQFVIYEHLRSLLLKKMLMRTVPNTAITMGTYELVVYMLHQL</sequence>
<dbReference type="InterPro" id="IPR049562">
    <property type="entry name" value="SLC25A33/36-like"/>
</dbReference>
<dbReference type="InterPro" id="IPR023395">
    <property type="entry name" value="MCP_dom_sf"/>
</dbReference>
<dbReference type="WBParaSite" id="Hba_05479">
    <property type="protein sequence ID" value="Hba_05479"/>
    <property type="gene ID" value="Hba_05479"/>
</dbReference>
<dbReference type="PANTHER" id="PTHR45829:SF4">
    <property type="entry name" value="MITOCHONDRIAL CARRIER PROTEIN RIM2"/>
    <property type="match status" value="1"/>
</dbReference>
<dbReference type="PANTHER" id="PTHR45829">
    <property type="entry name" value="MITOCHONDRIAL CARRIER PROTEIN RIM2"/>
    <property type="match status" value="1"/>
</dbReference>
<organism evidence="9 10">
    <name type="scientific">Heterorhabditis bacteriophora</name>
    <name type="common">Entomopathogenic nematode worm</name>
    <dbReference type="NCBI Taxonomy" id="37862"/>
    <lineage>
        <taxon>Eukaryota</taxon>
        <taxon>Metazoa</taxon>
        <taxon>Ecdysozoa</taxon>
        <taxon>Nematoda</taxon>
        <taxon>Chromadorea</taxon>
        <taxon>Rhabditida</taxon>
        <taxon>Rhabditina</taxon>
        <taxon>Rhabditomorpha</taxon>
        <taxon>Strongyloidea</taxon>
        <taxon>Heterorhabditidae</taxon>
        <taxon>Heterorhabditis</taxon>
    </lineage>
</organism>
<keyword evidence="8" id="KW-0472">Membrane</keyword>
<evidence type="ECO:0000313" key="9">
    <source>
        <dbReference type="Proteomes" id="UP000095283"/>
    </source>
</evidence>
<dbReference type="SUPFAM" id="SSF103506">
    <property type="entry name" value="Mitochondrial carrier"/>
    <property type="match status" value="1"/>
</dbReference>
<evidence type="ECO:0000256" key="4">
    <source>
        <dbReference type="ARBA" id="ARBA00022737"/>
    </source>
</evidence>
<dbReference type="Gene3D" id="1.50.40.10">
    <property type="entry name" value="Mitochondrial carrier domain"/>
    <property type="match status" value="1"/>
</dbReference>
<protein>
    <submittedName>
        <fullName evidence="10">Transmembrane protein</fullName>
    </submittedName>
</protein>
<reference evidence="10" key="1">
    <citation type="submission" date="2016-11" db="UniProtKB">
        <authorList>
            <consortium name="WormBaseParasite"/>
        </authorList>
    </citation>
    <scope>IDENTIFICATION</scope>
</reference>
<keyword evidence="7" id="KW-0496">Mitochondrion</keyword>
<dbReference type="GO" id="GO:0005743">
    <property type="term" value="C:mitochondrial inner membrane"/>
    <property type="evidence" value="ECO:0007669"/>
    <property type="project" value="UniProtKB-SubCell"/>
</dbReference>
<dbReference type="AlphaFoldDB" id="A0A1I7WKC1"/>
<evidence type="ECO:0000256" key="1">
    <source>
        <dbReference type="ARBA" id="ARBA00004448"/>
    </source>
</evidence>
<dbReference type="GO" id="GO:1990519">
    <property type="term" value="P:pyrimidine nucleotide import into mitochondrion"/>
    <property type="evidence" value="ECO:0007669"/>
    <property type="project" value="TreeGrafter"/>
</dbReference>
<dbReference type="Proteomes" id="UP000095283">
    <property type="component" value="Unplaced"/>
</dbReference>
<accession>A0A1I7WKC1</accession>
<evidence type="ECO:0000256" key="6">
    <source>
        <dbReference type="ARBA" id="ARBA00022989"/>
    </source>
</evidence>
<evidence type="ECO:0000256" key="3">
    <source>
        <dbReference type="ARBA" id="ARBA00022692"/>
    </source>
</evidence>
<keyword evidence="3" id="KW-0812">Transmembrane</keyword>
<name>A0A1I7WKC1_HETBA</name>
<keyword evidence="9" id="KW-1185">Reference proteome</keyword>
<keyword evidence="6" id="KW-1133">Transmembrane helix</keyword>
<evidence type="ECO:0000313" key="10">
    <source>
        <dbReference type="WBParaSite" id="Hba_05479"/>
    </source>
</evidence>
<evidence type="ECO:0000256" key="5">
    <source>
        <dbReference type="ARBA" id="ARBA00022792"/>
    </source>
</evidence>
<comment type="subcellular location">
    <subcellularLocation>
        <location evidence="1">Mitochondrion inner membrane</location>
        <topology evidence="1">Multi-pass membrane protein</topology>
    </subcellularLocation>
</comment>
<keyword evidence="2" id="KW-0813">Transport</keyword>